<dbReference type="SUPFAM" id="SSF52047">
    <property type="entry name" value="RNI-like"/>
    <property type="match status" value="1"/>
</dbReference>
<organism evidence="1 2">
    <name type="scientific">Schizopora paradoxa</name>
    <dbReference type="NCBI Taxonomy" id="27342"/>
    <lineage>
        <taxon>Eukaryota</taxon>
        <taxon>Fungi</taxon>
        <taxon>Dikarya</taxon>
        <taxon>Basidiomycota</taxon>
        <taxon>Agaricomycotina</taxon>
        <taxon>Agaricomycetes</taxon>
        <taxon>Hymenochaetales</taxon>
        <taxon>Schizoporaceae</taxon>
        <taxon>Schizopora</taxon>
    </lineage>
</organism>
<dbReference type="Gene3D" id="3.80.10.10">
    <property type="entry name" value="Ribonuclease Inhibitor"/>
    <property type="match status" value="1"/>
</dbReference>
<sequence length="571" mass="64299">MSPESEVSEVLLALEKAARASNFHLLNLSEVFGANKWSAIRNIENDVYPFSNNLDKKIIDADLTSRFMASAFQIEAIVSMLNVLSSSAGQIQSQFKLSKERISAKLSKGINRLPDELISAVFQFAVRDEGNEGGRQAISLSQTSRRFRNIALRTRSLWNILSSSDSTNQLETFIARAGSNEEYNIFVHHTSRMFAPGIDRFTNACRSSASHWKTMTLTQDDKLRVSNASMNGGVVVLLRDLSLSFVKHGLQFPMLEELDIRGSAKTTYISSIRENLGWAPNLRTLRCAYALLNPTVLLSSVSTFDFTQSISGTFNHSFVPLRLLLNFLSYLPNLTTFRLELQGANELVFDTVFRARECPSIISFYLRLRGLQVKVDPPPQSSSLASFLDALRLPSLENYSISLGFGDSGGEMDGESWTLALGELSTELMPTHFSESSRLTSLSYNLYLDRDTPLAHWEEVVPRDNRAFYIALDRIFNIKTLSISSWIRVQFVKQDPYLRKIDIRERCRLRRLNFVGCANMGGADLSSVVSSLVCEFDVWSNIGRVTIQGCKNLAYEDVMWIIGEEKLHYLD</sequence>
<evidence type="ECO:0000313" key="2">
    <source>
        <dbReference type="Proteomes" id="UP000053477"/>
    </source>
</evidence>
<dbReference type="OrthoDB" id="3144494at2759"/>
<dbReference type="Proteomes" id="UP000053477">
    <property type="component" value="Unassembled WGS sequence"/>
</dbReference>
<evidence type="ECO:0000313" key="1">
    <source>
        <dbReference type="EMBL" id="KLO06337.1"/>
    </source>
</evidence>
<keyword evidence="2" id="KW-1185">Reference proteome</keyword>
<proteinExistence type="predicted"/>
<dbReference type="AlphaFoldDB" id="A0A0H2R4R4"/>
<dbReference type="EMBL" id="KQ086215">
    <property type="protein sequence ID" value="KLO06337.1"/>
    <property type="molecule type" value="Genomic_DNA"/>
</dbReference>
<dbReference type="Gene3D" id="1.20.1280.50">
    <property type="match status" value="1"/>
</dbReference>
<name>A0A0H2R4R4_9AGAM</name>
<dbReference type="InParanoid" id="A0A0H2R4R4"/>
<gene>
    <name evidence="1" type="ORF">SCHPADRAFT_693091</name>
</gene>
<accession>A0A0H2R4R4</accession>
<dbReference type="InterPro" id="IPR032675">
    <property type="entry name" value="LRR_dom_sf"/>
</dbReference>
<protein>
    <submittedName>
        <fullName evidence="1">Uncharacterized protein</fullName>
    </submittedName>
</protein>
<reference evidence="1 2" key="1">
    <citation type="submission" date="2015-04" db="EMBL/GenBank/DDBJ databases">
        <title>Complete genome sequence of Schizopora paradoxa KUC8140, a cosmopolitan wood degrader in East Asia.</title>
        <authorList>
            <consortium name="DOE Joint Genome Institute"/>
            <person name="Min B."/>
            <person name="Park H."/>
            <person name="Jang Y."/>
            <person name="Kim J.-J."/>
            <person name="Kim K.H."/>
            <person name="Pangilinan J."/>
            <person name="Lipzen A."/>
            <person name="Riley R."/>
            <person name="Grigoriev I.V."/>
            <person name="Spatafora J.W."/>
            <person name="Choi I.-G."/>
        </authorList>
    </citation>
    <scope>NUCLEOTIDE SEQUENCE [LARGE SCALE GENOMIC DNA]</scope>
    <source>
        <strain evidence="1 2">KUC8140</strain>
    </source>
</reference>